<dbReference type="EMBL" id="KV748886">
    <property type="protein sequence ID" value="OCL12357.1"/>
    <property type="molecule type" value="Genomic_DNA"/>
</dbReference>
<sequence length="49" mass="5892">CPVQDCLRVKERGFSRRDYLIDHLRSYHEMEIPKRSPRQCTAQSNIPFN</sequence>
<reference evidence="1 2" key="1">
    <citation type="journal article" date="2016" name="Nat. Commun.">
        <title>Ectomycorrhizal ecology is imprinted in the genome of the dominant symbiotic fungus Cenococcum geophilum.</title>
        <authorList>
            <consortium name="DOE Joint Genome Institute"/>
            <person name="Peter M."/>
            <person name="Kohler A."/>
            <person name="Ohm R.A."/>
            <person name="Kuo A."/>
            <person name="Krutzmann J."/>
            <person name="Morin E."/>
            <person name="Arend M."/>
            <person name="Barry K.W."/>
            <person name="Binder M."/>
            <person name="Choi C."/>
            <person name="Clum A."/>
            <person name="Copeland A."/>
            <person name="Grisel N."/>
            <person name="Haridas S."/>
            <person name="Kipfer T."/>
            <person name="LaButti K."/>
            <person name="Lindquist E."/>
            <person name="Lipzen A."/>
            <person name="Maire R."/>
            <person name="Meier B."/>
            <person name="Mihaltcheva S."/>
            <person name="Molinier V."/>
            <person name="Murat C."/>
            <person name="Poggeler S."/>
            <person name="Quandt C.A."/>
            <person name="Sperisen C."/>
            <person name="Tritt A."/>
            <person name="Tisserant E."/>
            <person name="Crous P.W."/>
            <person name="Henrissat B."/>
            <person name="Nehls U."/>
            <person name="Egli S."/>
            <person name="Spatafora J.W."/>
            <person name="Grigoriev I.V."/>
            <person name="Martin F.M."/>
        </authorList>
    </citation>
    <scope>NUCLEOTIDE SEQUENCE [LARGE SCALE GENOMIC DNA]</scope>
    <source>
        <strain evidence="1 2">CBS 207.34</strain>
    </source>
</reference>
<organism evidence="1 2">
    <name type="scientific">Glonium stellatum</name>
    <dbReference type="NCBI Taxonomy" id="574774"/>
    <lineage>
        <taxon>Eukaryota</taxon>
        <taxon>Fungi</taxon>
        <taxon>Dikarya</taxon>
        <taxon>Ascomycota</taxon>
        <taxon>Pezizomycotina</taxon>
        <taxon>Dothideomycetes</taxon>
        <taxon>Pleosporomycetidae</taxon>
        <taxon>Gloniales</taxon>
        <taxon>Gloniaceae</taxon>
        <taxon>Glonium</taxon>
    </lineage>
</organism>
<evidence type="ECO:0008006" key="3">
    <source>
        <dbReference type="Google" id="ProtNLM"/>
    </source>
</evidence>
<proteinExistence type="predicted"/>
<keyword evidence="2" id="KW-1185">Reference proteome</keyword>
<feature type="non-terminal residue" evidence="1">
    <location>
        <position position="1"/>
    </location>
</feature>
<gene>
    <name evidence="1" type="ORF">AOQ84DRAFT_285363</name>
</gene>
<protein>
    <recommendedName>
        <fullName evidence="3">C2H2-type domain-containing protein</fullName>
    </recommendedName>
</protein>
<accession>A0A8E2F853</accession>
<evidence type="ECO:0000313" key="1">
    <source>
        <dbReference type="EMBL" id="OCL12357.1"/>
    </source>
</evidence>
<name>A0A8E2F853_9PEZI</name>
<dbReference type="OrthoDB" id="2687452at2759"/>
<dbReference type="AlphaFoldDB" id="A0A8E2F853"/>
<evidence type="ECO:0000313" key="2">
    <source>
        <dbReference type="Proteomes" id="UP000250140"/>
    </source>
</evidence>
<dbReference type="Proteomes" id="UP000250140">
    <property type="component" value="Unassembled WGS sequence"/>
</dbReference>